<dbReference type="EMBL" id="CP064954">
    <property type="protein sequence ID" value="QPK78730.1"/>
    <property type="molecule type" value="Genomic_DNA"/>
</dbReference>
<evidence type="ECO:0000313" key="3">
    <source>
        <dbReference type="EMBL" id="QPK78730.1"/>
    </source>
</evidence>
<dbReference type="InterPro" id="IPR029058">
    <property type="entry name" value="AB_hydrolase_fold"/>
</dbReference>
<dbReference type="PANTHER" id="PTHR48081">
    <property type="entry name" value="AB HYDROLASE SUPERFAMILY PROTEIN C4A8.06C"/>
    <property type="match status" value="1"/>
</dbReference>
<sequence length="350" mass="36952">MPRVWPLMAAAGVGAYVCSRRRHIRAVDPQLRHPLLYLPMHVLPDAAFVTASQVVARRRFARRAGDGVEVQEVVQRSPEGVEFEARVLRPAGVAEDAPVVVFTHGGGHLIGSAGYYDPLNSRIAQELGVIVVAPEYPKATVAPFPADHEACYAALRWAQERSAGPVAVCGDSAGGGLAAGIVHRALDEGHPVDFLALIYPMLDHRTGTSAVADGGAVSASVAGPHAVSTPVPGRGQFVWTANTNRGAWATYLGAGPAQVNDYASPAVRADFAGLPPVWVGIGELDLFFDEAQAYARAVNAAGGHAEFVTYPRAYHGFDQLRPQASVSQRLVADLIAAIRPHVEGGRGRCG</sequence>
<feature type="domain" description="Alpha/beta hydrolase fold-3" evidence="2">
    <location>
        <begin position="100"/>
        <end position="317"/>
    </location>
</feature>
<keyword evidence="4" id="KW-1185">Reference proteome</keyword>
<dbReference type="KEGG" id="cliz:G7Y31_09300"/>
<evidence type="ECO:0000259" key="2">
    <source>
        <dbReference type="Pfam" id="PF07859"/>
    </source>
</evidence>
<dbReference type="SUPFAM" id="SSF53474">
    <property type="entry name" value="alpha/beta-Hydrolases"/>
    <property type="match status" value="1"/>
</dbReference>
<organism evidence="3 4">
    <name type="scientific">Corynebacterium lizhenjunii</name>
    <dbReference type="NCBI Taxonomy" id="2709394"/>
    <lineage>
        <taxon>Bacteria</taxon>
        <taxon>Bacillati</taxon>
        <taxon>Actinomycetota</taxon>
        <taxon>Actinomycetes</taxon>
        <taxon>Mycobacteriales</taxon>
        <taxon>Corynebacteriaceae</taxon>
        <taxon>Corynebacterium</taxon>
    </lineage>
</organism>
<dbReference type="Gene3D" id="3.40.50.1820">
    <property type="entry name" value="alpha/beta hydrolase"/>
    <property type="match status" value="1"/>
</dbReference>
<keyword evidence="1 3" id="KW-0378">Hydrolase</keyword>
<dbReference type="InterPro" id="IPR050300">
    <property type="entry name" value="GDXG_lipolytic_enzyme"/>
</dbReference>
<gene>
    <name evidence="3" type="ORF">G7Y31_09300</name>
</gene>
<dbReference type="Proteomes" id="UP000594681">
    <property type="component" value="Chromosome"/>
</dbReference>
<accession>A0A7T0KED9</accession>
<dbReference type="GO" id="GO:0016787">
    <property type="term" value="F:hydrolase activity"/>
    <property type="evidence" value="ECO:0007669"/>
    <property type="project" value="UniProtKB-KW"/>
</dbReference>
<dbReference type="InterPro" id="IPR013094">
    <property type="entry name" value="AB_hydrolase_3"/>
</dbReference>
<dbReference type="PANTHER" id="PTHR48081:SF8">
    <property type="entry name" value="ALPHA_BETA HYDROLASE FOLD-3 DOMAIN-CONTAINING PROTEIN-RELATED"/>
    <property type="match status" value="1"/>
</dbReference>
<proteinExistence type="predicted"/>
<dbReference type="AlphaFoldDB" id="A0A7T0KED9"/>
<dbReference type="RefSeq" id="WP_165009797.1">
    <property type="nucleotide sequence ID" value="NZ_CP064954.1"/>
</dbReference>
<evidence type="ECO:0000256" key="1">
    <source>
        <dbReference type="ARBA" id="ARBA00022801"/>
    </source>
</evidence>
<dbReference type="Pfam" id="PF07859">
    <property type="entry name" value="Abhydrolase_3"/>
    <property type="match status" value="1"/>
</dbReference>
<name>A0A7T0KED9_9CORY</name>
<evidence type="ECO:0000313" key="4">
    <source>
        <dbReference type="Proteomes" id="UP000594681"/>
    </source>
</evidence>
<reference evidence="3 4" key="1">
    <citation type="submission" date="2020-11" db="EMBL/GenBank/DDBJ databases">
        <title>Corynebacterium sp. ZJ-599.</title>
        <authorList>
            <person name="Zhou J."/>
        </authorList>
    </citation>
    <scope>NUCLEOTIDE SEQUENCE [LARGE SCALE GENOMIC DNA]</scope>
    <source>
        <strain evidence="3 4">ZJ-599</strain>
    </source>
</reference>
<protein>
    <submittedName>
        <fullName evidence="3">Alpha/beta hydrolase</fullName>
    </submittedName>
</protein>